<evidence type="ECO:0000259" key="7">
    <source>
        <dbReference type="Pfam" id="PF00892"/>
    </source>
</evidence>
<evidence type="ECO:0000313" key="8">
    <source>
        <dbReference type="EMBL" id="MBM6929247.1"/>
    </source>
</evidence>
<feature type="transmembrane region" description="Helical" evidence="6">
    <location>
        <begin position="249"/>
        <end position="269"/>
    </location>
</feature>
<proteinExistence type="predicted"/>
<feature type="transmembrane region" description="Helical" evidence="6">
    <location>
        <begin position="189"/>
        <end position="208"/>
    </location>
</feature>
<feature type="domain" description="EamA" evidence="7">
    <location>
        <begin position="158"/>
        <end position="291"/>
    </location>
</feature>
<evidence type="ECO:0000256" key="3">
    <source>
        <dbReference type="ARBA" id="ARBA00022692"/>
    </source>
</evidence>
<dbReference type="RefSeq" id="WP_205050832.1">
    <property type="nucleotide sequence ID" value="NZ_JACJKX010000017.1"/>
</dbReference>
<keyword evidence="4 6" id="KW-1133">Transmembrane helix</keyword>
<accession>A0ABS2GWN2</accession>
<evidence type="ECO:0000256" key="1">
    <source>
        <dbReference type="ARBA" id="ARBA00004651"/>
    </source>
</evidence>
<name>A0ABS2GWN2_9BURK</name>
<feature type="transmembrane region" description="Helical" evidence="6">
    <location>
        <begin position="275"/>
        <end position="293"/>
    </location>
</feature>
<feature type="transmembrane region" description="Helical" evidence="6">
    <location>
        <begin position="130"/>
        <end position="151"/>
    </location>
</feature>
<feature type="domain" description="EamA" evidence="7">
    <location>
        <begin position="7"/>
        <end position="144"/>
    </location>
</feature>
<keyword evidence="2" id="KW-1003">Cell membrane</keyword>
<evidence type="ECO:0000313" key="9">
    <source>
        <dbReference type="Proteomes" id="UP000777002"/>
    </source>
</evidence>
<comment type="subcellular location">
    <subcellularLocation>
        <location evidence="1">Cell membrane</location>
        <topology evidence="1">Multi-pass membrane protein</topology>
    </subcellularLocation>
</comment>
<feature type="transmembrane region" description="Helical" evidence="6">
    <location>
        <begin position="37"/>
        <end position="57"/>
    </location>
</feature>
<dbReference type="Gene3D" id="1.10.3730.20">
    <property type="match status" value="1"/>
</dbReference>
<organism evidence="8 9">
    <name type="scientific">Parasutterella secunda</name>
    <dbReference type="NCBI Taxonomy" id="626947"/>
    <lineage>
        <taxon>Bacteria</taxon>
        <taxon>Pseudomonadati</taxon>
        <taxon>Pseudomonadota</taxon>
        <taxon>Betaproteobacteria</taxon>
        <taxon>Burkholderiales</taxon>
        <taxon>Sutterellaceae</taxon>
        <taxon>Parasutterella</taxon>
    </lineage>
</organism>
<dbReference type="InterPro" id="IPR050638">
    <property type="entry name" value="AA-Vitamin_Transporters"/>
</dbReference>
<dbReference type="EMBL" id="JACJKX010000017">
    <property type="protein sequence ID" value="MBM6929247.1"/>
    <property type="molecule type" value="Genomic_DNA"/>
</dbReference>
<dbReference type="InterPro" id="IPR000620">
    <property type="entry name" value="EamA_dom"/>
</dbReference>
<evidence type="ECO:0000256" key="6">
    <source>
        <dbReference type="SAM" id="Phobius"/>
    </source>
</evidence>
<gene>
    <name evidence="8" type="ORF">H5985_08210</name>
</gene>
<reference evidence="8 9" key="1">
    <citation type="journal article" date="2021" name="Sci. Rep.">
        <title>The distribution of antibiotic resistance genes in chicken gut microbiota commensals.</title>
        <authorList>
            <person name="Juricova H."/>
            <person name="Matiasovicova J."/>
            <person name="Kubasova T."/>
            <person name="Cejkova D."/>
            <person name="Rychlik I."/>
        </authorList>
    </citation>
    <scope>NUCLEOTIDE SEQUENCE [LARGE SCALE GENOMIC DNA]</scope>
    <source>
        <strain evidence="8 9">An562</strain>
    </source>
</reference>
<dbReference type="PANTHER" id="PTHR32322">
    <property type="entry name" value="INNER MEMBRANE TRANSPORTER"/>
    <property type="match status" value="1"/>
</dbReference>
<feature type="transmembrane region" description="Helical" evidence="6">
    <location>
        <begin position="98"/>
        <end position="118"/>
    </location>
</feature>
<dbReference type="Proteomes" id="UP000777002">
    <property type="component" value="Unassembled WGS sequence"/>
</dbReference>
<evidence type="ECO:0000256" key="4">
    <source>
        <dbReference type="ARBA" id="ARBA00022989"/>
    </source>
</evidence>
<dbReference type="PANTHER" id="PTHR32322:SF18">
    <property type="entry name" value="S-ADENOSYLMETHIONINE_S-ADENOSYLHOMOCYSTEINE TRANSPORTER"/>
    <property type="match status" value="1"/>
</dbReference>
<dbReference type="SUPFAM" id="SSF103481">
    <property type="entry name" value="Multidrug resistance efflux transporter EmrE"/>
    <property type="match status" value="2"/>
</dbReference>
<keyword evidence="5 6" id="KW-0472">Membrane</keyword>
<sequence length="316" mass="32730">MKTLTLPGFILAAVAAILWGTAGTAQTFIESPSLSPLWVGALRIVCACFFFYPALWLSRTPHSTTPVSNKNGYGLKVLAAGVCMAMFNLLFFTGVKTAGVALGSCTIIASAPVWAGILDTFIKKKAPESLWLIGIAIAIAGGVWMAVSQAGNIELNMLGMGICLLAGLFYSGYSMLAKELVSLTTPLRASAHAFSVAGCIAIAAALIFSDIPQIIASDMMIVIYLGVIVTGVAYLLYGTALKTTQVSTCVALGLLEPVTAFVLAITVVHESVNPWATVGLIAILVGLAIVLKSEQNGKVAAKKVSAGSIQATVSGN</sequence>
<keyword evidence="9" id="KW-1185">Reference proteome</keyword>
<feature type="transmembrane region" description="Helical" evidence="6">
    <location>
        <begin position="73"/>
        <end position="92"/>
    </location>
</feature>
<feature type="transmembrane region" description="Helical" evidence="6">
    <location>
        <begin position="157"/>
        <end position="177"/>
    </location>
</feature>
<keyword evidence="3 6" id="KW-0812">Transmembrane</keyword>
<evidence type="ECO:0000256" key="2">
    <source>
        <dbReference type="ARBA" id="ARBA00022475"/>
    </source>
</evidence>
<evidence type="ECO:0000256" key="5">
    <source>
        <dbReference type="ARBA" id="ARBA00023136"/>
    </source>
</evidence>
<protein>
    <submittedName>
        <fullName evidence="8">EamA family transporter</fullName>
    </submittedName>
</protein>
<dbReference type="Pfam" id="PF00892">
    <property type="entry name" value="EamA"/>
    <property type="match status" value="2"/>
</dbReference>
<comment type="caution">
    <text evidence="8">The sequence shown here is derived from an EMBL/GenBank/DDBJ whole genome shotgun (WGS) entry which is preliminary data.</text>
</comment>
<dbReference type="InterPro" id="IPR037185">
    <property type="entry name" value="EmrE-like"/>
</dbReference>
<feature type="transmembrane region" description="Helical" evidence="6">
    <location>
        <begin position="214"/>
        <end position="237"/>
    </location>
</feature>